<feature type="transmembrane region" description="Helical" evidence="3">
    <location>
        <begin position="387"/>
        <end position="405"/>
    </location>
</feature>
<organism evidence="4 5">
    <name type="scientific">Haloechinothrix alba</name>
    <dbReference type="NCBI Taxonomy" id="664784"/>
    <lineage>
        <taxon>Bacteria</taxon>
        <taxon>Bacillati</taxon>
        <taxon>Actinomycetota</taxon>
        <taxon>Actinomycetes</taxon>
        <taxon>Pseudonocardiales</taxon>
        <taxon>Pseudonocardiaceae</taxon>
        <taxon>Haloechinothrix</taxon>
    </lineage>
</organism>
<feature type="transmembrane region" description="Helical" evidence="3">
    <location>
        <begin position="657"/>
        <end position="675"/>
    </location>
</feature>
<evidence type="ECO:0000256" key="3">
    <source>
        <dbReference type="SAM" id="Phobius"/>
    </source>
</evidence>
<protein>
    <recommendedName>
        <fullName evidence="6">Membrane transport protein MMPL domain-containing protein</fullName>
    </recommendedName>
</protein>
<dbReference type="InterPro" id="IPR050545">
    <property type="entry name" value="Mycobact_MmpL"/>
</dbReference>
<accession>A0A239AVM4</accession>
<feature type="transmembrane region" description="Helical" evidence="3">
    <location>
        <begin position="739"/>
        <end position="762"/>
    </location>
</feature>
<gene>
    <name evidence="4" type="ORF">SAMN06265360_1621</name>
</gene>
<evidence type="ECO:0000256" key="1">
    <source>
        <dbReference type="ARBA" id="ARBA00010157"/>
    </source>
</evidence>
<dbReference type="Gene3D" id="1.20.1640.10">
    <property type="entry name" value="Multidrug efflux transporter AcrB transmembrane domain"/>
    <property type="match status" value="1"/>
</dbReference>
<feature type="transmembrane region" description="Helical" evidence="3">
    <location>
        <begin position="27"/>
        <end position="47"/>
    </location>
</feature>
<feature type="non-terminal residue" evidence="4">
    <location>
        <position position="1"/>
    </location>
</feature>
<dbReference type="GO" id="GO:0005886">
    <property type="term" value="C:plasma membrane"/>
    <property type="evidence" value="ECO:0007669"/>
    <property type="project" value="TreeGrafter"/>
</dbReference>
<dbReference type="PANTHER" id="PTHR33406">
    <property type="entry name" value="MEMBRANE PROTEIN MJ1562-RELATED"/>
    <property type="match status" value="1"/>
</dbReference>
<dbReference type="AlphaFoldDB" id="A0A239AVM4"/>
<keyword evidence="3" id="KW-0812">Transmembrane</keyword>
<feature type="transmembrane region" description="Helical" evidence="3">
    <location>
        <begin position="307"/>
        <end position="327"/>
    </location>
</feature>
<feature type="transmembrane region" description="Helical" evidence="3">
    <location>
        <begin position="333"/>
        <end position="353"/>
    </location>
</feature>
<reference evidence="4 5" key="1">
    <citation type="submission" date="2017-06" db="EMBL/GenBank/DDBJ databases">
        <authorList>
            <person name="Kim H.J."/>
            <person name="Triplett B.A."/>
        </authorList>
    </citation>
    <scope>NUCLEOTIDE SEQUENCE [LARGE SCALE GENOMIC DNA]</scope>
    <source>
        <strain evidence="4 5">DSM 45207</strain>
    </source>
</reference>
<name>A0A239AVM4_9PSEU</name>
<evidence type="ECO:0000256" key="2">
    <source>
        <dbReference type="SAM" id="MobiDB-lite"/>
    </source>
</evidence>
<evidence type="ECO:0000313" key="4">
    <source>
        <dbReference type="EMBL" id="SNR99382.1"/>
    </source>
</evidence>
<feature type="non-terminal residue" evidence="4">
    <location>
        <position position="788"/>
    </location>
</feature>
<dbReference type="PANTHER" id="PTHR33406:SF6">
    <property type="entry name" value="MEMBRANE PROTEIN YDGH-RELATED"/>
    <property type="match status" value="1"/>
</dbReference>
<proteinExistence type="inferred from homology"/>
<keyword evidence="3" id="KW-0472">Membrane</keyword>
<evidence type="ECO:0000313" key="5">
    <source>
        <dbReference type="Proteomes" id="UP000198348"/>
    </source>
</evidence>
<feature type="transmembrane region" description="Helical" evidence="3">
    <location>
        <begin position="362"/>
        <end position="381"/>
    </location>
</feature>
<dbReference type="SUPFAM" id="SSF82866">
    <property type="entry name" value="Multidrug efflux transporter AcrB transmembrane domain"/>
    <property type="match status" value="2"/>
</dbReference>
<feature type="transmembrane region" description="Helical" evidence="3">
    <location>
        <begin position="682"/>
        <end position="702"/>
    </location>
</feature>
<dbReference type="Proteomes" id="UP000198348">
    <property type="component" value="Unassembled WGS sequence"/>
</dbReference>
<feature type="transmembrane region" description="Helical" evidence="3">
    <location>
        <begin position="279"/>
        <end position="300"/>
    </location>
</feature>
<keyword evidence="3" id="KW-1133">Transmembrane helix</keyword>
<feature type="compositionally biased region" description="Low complexity" evidence="2">
    <location>
        <begin position="420"/>
        <end position="438"/>
    </location>
</feature>
<evidence type="ECO:0008006" key="6">
    <source>
        <dbReference type="Google" id="ProtNLM"/>
    </source>
</evidence>
<feature type="compositionally biased region" description="Basic and acidic residues" evidence="2">
    <location>
        <begin position="444"/>
        <end position="455"/>
    </location>
</feature>
<feature type="transmembrane region" description="Helical" evidence="3">
    <location>
        <begin position="768"/>
        <end position="787"/>
    </location>
</feature>
<feature type="transmembrane region" description="Helical" evidence="3">
    <location>
        <begin position="708"/>
        <end position="727"/>
    </location>
</feature>
<dbReference type="EMBL" id="FZNW01000062">
    <property type="protein sequence ID" value="SNR99382.1"/>
    <property type="molecule type" value="Genomic_DNA"/>
</dbReference>
<keyword evidence="5" id="KW-1185">Reference proteome</keyword>
<feature type="region of interest" description="Disordered" evidence="2">
    <location>
        <begin position="417"/>
        <end position="457"/>
    </location>
</feature>
<feature type="transmembrane region" description="Helical" evidence="3">
    <location>
        <begin position="468"/>
        <end position="489"/>
    </location>
</feature>
<comment type="similarity">
    <text evidence="1">Belongs to the resistance-nodulation-cell division (RND) (TC 2.A.6) family. MmpL subfamily.</text>
</comment>
<sequence>RRVRLPRVRVGVLWGWLRRVRVSGRGLAAVAVIVAVAAGSVGGLLQLRTDTGPESFLPAGDETLASLREAAESFGGDPVVVIAESSEPRAFFGQKQLSRLVRLEGRLAELNDVAAVYGPGTVLNQIAGAAQDMLASLSGHRDGLRKRTRQQALEQGASEQEAEQRAKQAVAKFDRRYGSLLVQGLPAGLPTLHNPGFAQQVIFRDGGAPQPQWDFVVPRPDAVSILIRPRAGMDQAATEQLVAQVRQTVGEAELETERVTVTGVQAVTSALGAQVRAELPLVGGLAVVAIGASYFLVPWLQRRRYRLLPLAATLGAIALVLAGFGWLDRPLSLGVIAFLPILVGIGSDFPAYLSHPGQRRRVLVVALASVAAFASLAVSPLPFVRDLGLALAAGQLFAVGLAVAFRRYWTGTWSAHAIPETGGEPGQTTEGEAGTARAELPESASEHTARSESGRVSRRIRWRPGRRAVTRMGALVVVGAIAAGGWAALAQLEVTAEPDELAAGLPAMEDARHAEQVLGASGEVQILVRGKDVANPQALAWMQQAQDAIVRRHGDQLSPILTPPGLLEFLGAEPSQEQVAAGLQWMPDYLTRAVIRSDQQRAAMSFQLELQDLAEQADLIEQVRATMPQPPNGLEAEVVGLPVAAARGYELVSGDRYVTNGLGLAAAGMVLLVGLSQRTDALRAVAAAALATGWGLAGLWALDLSLTPLTSALGSLTTAIACAYTVMLRQPATHRGLRVARTVSVAALSATLGYLALTASSVAALREFGLVLAGAVALAFTAAHITVR</sequence>